<protein>
    <submittedName>
        <fullName evidence="2">DUF1146 domain-containing protein</fullName>
    </submittedName>
</protein>
<dbReference type="RefSeq" id="WP_134340500.1">
    <property type="nucleotide sequence ID" value="NZ_SOPW01000011.1"/>
</dbReference>
<dbReference type="OrthoDB" id="1651016at2"/>
<proteinExistence type="predicted"/>
<dbReference type="NCBIfam" id="TIGR02327">
    <property type="entry name" value="int_mem_ywzB"/>
    <property type="match status" value="1"/>
</dbReference>
<feature type="transmembrane region" description="Helical" evidence="1">
    <location>
        <begin position="6"/>
        <end position="27"/>
    </location>
</feature>
<dbReference type="Proteomes" id="UP000297975">
    <property type="component" value="Unassembled WGS sequence"/>
</dbReference>
<evidence type="ECO:0000313" key="2">
    <source>
        <dbReference type="EMBL" id="TFB19257.1"/>
    </source>
</evidence>
<evidence type="ECO:0000313" key="3">
    <source>
        <dbReference type="Proteomes" id="UP000297975"/>
    </source>
</evidence>
<accession>A0A4Y8IFK3</accession>
<reference evidence="2 3" key="1">
    <citation type="submission" date="2019-03" db="EMBL/GenBank/DDBJ databases">
        <authorList>
            <person name="He R.-H."/>
        </authorList>
    </citation>
    <scope>NUCLEOTIDE SEQUENCE [LARGE SCALE GENOMIC DNA]</scope>
    <source>
        <strain evidence="3">SH 714</strain>
    </source>
</reference>
<dbReference type="InterPro" id="IPR009526">
    <property type="entry name" value="DUF1146"/>
</dbReference>
<dbReference type="EMBL" id="SOPW01000011">
    <property type="protein sequence ID" value="TFB19257.1"/>
    <property type="molecule type" value="Genomic_DNA"/>
</dbReference>
<keyword evidence="3" id="KW-1185">Reference proteome</keyword>
<feature type="transmembrane region" description="Helical" evidence="1">
    <location>
        <begin position="47"/>
        <end position="69"/>
    </location>
</feature>
<gene>
    <name evidence="2" type="ORF">E3U55_11130</name>
</gene>
<organism evidence="2 3">
    <name type="scientific">Filobacillus milosensis</name>
    <dbReference type="NCBI Taxonomy" id="94137"/>
    <lineage>
        <taxon>Bacteria</taxon>
        <taxon>Bacillati</taxon>
        <taxon>Bacillota</taxon>
        <taxon>Bacilli</taxon>
        <taxon>Bacillales</taxon>
        <taxon>Bacillaceae</taxon>
        <taxon>Filobacillus</taxon>
    </lineage>
</organism>
<evidence type="ECO:0000256" key="1">
    <source>
        <dbReference type="SAM" id="Phobius"/>
    </source>
</evidence>
<keyword evidence="1" id="KW-1133">Transmembrane helix</keyword>
<keyword evidence="1" id="KW-0812">Transmembrane</keyword>
<sequence length="77" mass="9045">MFTDIAIDSIVFMFSHIIFIIIAWKCLEAVKIEQIFKKNRVAESRILFIMLSIVIGTTVSNFVIDFIQWSRQLQHLL</sequence>
<dbReference type="AlphaFoldDB" id="A0A4Y8IFK3"/>
<dbReference type="Pfam" id="PF06612">
    <property type="entry name" value="DUF1146"/>
    <property type="match status" value="1"/>
</dbReference>
<name>A0A4Y8IFK3_9BACI</name>
<comment type="caution">
    <text evidence="2">The sequence shown here is derived from an EMBL/GenBank/DDBJ whole genome shotgun (WGS) entry which is preliminary data.</text>
</comment>
<keyword evidence="1" id="KW-0472">Membrane</keyword>